<evidence type="ECO:0000313" key="16">
    <source>
        <dbReference type="Proteomes" id="UP001156836"/>
    </source>
</evidence>
<keyword evidence="8 14" id="KW-0169">Cobalamin biosynthesis</keyword>
<comment type="catalytic activity">
    <reaction evidence="1 14">
        <text>adenosylcob(III)inamide + ATP = adenosylcob(III)inamide phosphate + ADP + H(+)</text>
        <dbReference type="Rhea" id="RHEA:15769"/>
        <dbReference type="ChEBI" id="CHEBI:2480"/>
        <dbReference type="ChEBI" id="CHEBI:15378"/>
        <dbReference type="ChEBI" id="CHEBI:30616"/>
        <dbReference type="ChEBI" id="CHEBI:58502"/>
        <dbReference type="ChEBI" id="CHEBI:456216"/>
        <dbReference type="EC" id="2.7.1.156"/>
    </reaction>
</comment>
<comment type="catalytic activity">
    <reaction evidence="3">
        <text>adenosylcob(III)inamide + GTP = adenosylcob(III)inamide phosphate + GDP + H(+)</text>
        <dbReference type="Rhea" id="RHEA:15765"/>
        <dbReference type="ChEBI" id="CHEBI:2480"/>
        <dbReference type="ChEBI" id="CHEBI:15378"/>
        <dbReference type="ChEBI" id="CHEBI:37565"/>
        <dbReference type="ChEBI" id="CHEBI:58189"/>
        <dbReference type="ChEBI" id="CHEBI:58502"/>
        <dbReference type="EC" id="2.7.1.156"/>
    </reaction>
</comment>
<name>A0ABQ6BZR1_9NEIS</name>
<evidence type="ECO:0000256" key="10">
    <source>
        <dbReference type="ARBA" id="ARBA00022741"/>
    </source>
</evidence>
<gene>
    <name evidence="15" type="primary">cobU</name>
    <name evidence="15" type="ORF">GCM10007860_28790</name>
</gene>
<dbReference type="InterPro" id="IPR027417">
    <property type="entry name" value="P-loop_NTPase"/>
</dbReference>
<evidence type="ECO:0000256" key="2">
    <source>
        <dbReference type="ARBA" id="ARBA00000711"/>
    </source>
</evidence>
<evidence type="ECO:0000256" key="9">
    <source>
        <dbReference type="ARBA" id="ARBA00022679"/>
    </source>
</evidence>
<evidence type="ECO:0000256" key="6">
    <source>
        <dbReference type="ARBA" id="ARBA00005159"/>
    </source>
</evidence>
<dbReference type="EC" id="2.7.1.156" evidence="14"/>
<dbReference type="Pfam" id="PF02283">
    <property type="entry name" value="CobU"/>
    <property type="match status" value="1"/>
</dbReference>
<dbReference type="CDD" id="cd00544">
    <property type="entry name" value="CobU"/>
    <property type="match status" value="1"/>
</dbReference>
<dbReference type="GO" id="GO:0016301">
    <property type="term" value="F:kinase activity"/>
    <property type="evidence" value="ECO:0007669"/>
    <property type="project" value="UniProtKB-KW"/>
</dbReference>
<accession>A0ABQ6BZR1</accession>
<dbReference type="NCBIfam" id="NF004469">
    <property type="entry name" value="PRK05800.1"/>
    <property type="match status" value="1"/>
</dbReference>
<dbReference type="PANTHER" id="PTHR34848:SF1">
    <property type="entry name" value="BIFUNCTIONAL ADENOSYLCOBALAMIN BIOSYNTHESIS PROTEIN COBU"/>
    <property type="match status" value="1"/>
</dbReference>
<dbReference type="SUPFAM" id="SSF52540">
    <property type="entry name" value="P-loop containing nucleoside triphosphate hydrolases"/>
    <property type="match status" value="1"/>
</dbReference>
<evidence type="ECO:0000256" key="5">
    <source>
        <dbReference type="ARBA" id="ARBA00004692"/>
    </source>
</evidence>
<reference evidence="16" key="1">
    <citation type="journal article" date="2019" name="Int. J. Syst. Evol. Microbiol.">
        <title>The Global Catalogue of Microorganisms (GCM) 10K type strain sequencing project: providing services to taxonomists for standard genome sequencing and annotation.</title>
        <authorList>
            <consortium name="The Broad Institute Genomics Platform"/>
            <consortium name="The Broad Institute Genome Sequencing Center for Infectious Disease"/>
            <person name="Wu L."/>
            <person name="Ma J."/>
        </authorList>
    </citation>
    <scope>NUCLEOTIDE SEQUENCE [LARGE SCALE GENOMIC DNA]</scope>
    <source>
        <strain evidence="16">NBRC 104970</strain>
    </source>
</reference>
<comment type="function">
    <text evidence="4 14">Catalyzes ATP-dependent phosphorylation of adenosylcobinamide and addition of GMP to adenosylcobinamide phosphate.</text>
</comment>
<evidence type="ECO:0000256" key="7">
    <source>
        <dbReference type="ARBA" id="ARBA00007490"/>
    </source>
</evidence>
<sequence length="183" mass="18859">MLHLITGGARSGKSAQAEALALAHPGPVVYLATAALAAGDDEFAARIAHHRARRPAHWRVVETDEDLAGALAAHAAPDTLLLVDCLTLWLARFGDGATAREAAFADARAALLATLPRLPGTTLLVTNEIGWGVVPLGAGVRWFVDELGRLNQAVAACSARVTLVACGLPLALKGGAPDGPLSR</sequence>
<dbReference type="Gene3D" id="3.40.50.300">
    <property type="entry name" value="P-loop containing nucleotide triphosphate hydrolases"/>
    <property type="match status" value="1"/>
</dbReference>
<evidence type="ECO:0000256" key="14">
    <source>
        <dbReference type="PIRNR" id="PIRNR006135"/>
    </source>
</evidence>
<dbReference type="PIRSF" id="PIRSF006135">
    <property type="entry name" value="CobU"/>
    <property type="match status" value="1"/>
</dbReference>
<keyword evidence="13 14" id="KW-0342">GTP-binding</keyword>
<dbReference type="InterPro" id="IPR003203">
    <property type="entry name" value="CobU/CobP"/>
</dbReference>
<dbReference type="RefSeq" id="WP_018746726.1">
    <property type="nucleotide sequence ID" value="NZ_BSOZ01000061.1"/>
</dbReference>
<comment type="pathway">
    <text evidence="5 14">Cofactor biosynthesis; adenosylcobalamin biosynthesis; adenosylcobalamin from cob(II)yrinate a,c-diamide: step 6/7.</text>
</comment>
<comment type="pathway">
    <text evidence="6 14">Cofactor biosynthesis; adenosylcobalamin biosynthesis; adenosylcobalamin from cob(II)yrinate a,c-diamide: step 5/7.</text>
</comment>
<dbReference type="EC" id="2.7.7.62" evidence="14"/>
<evidence type="ECO:0000256" key="13">
    <source>
        <dbReference type="ARBA" id="ARBA00023134"/>
    </source>
</evidence>
<comment type="catalytic activity">
    <reaction evidence="2 14">
        <text>adenosylcob(III)inamide phosphate + GTP + H(+) = adenosylcob(III)inamide-GDP + diphosphate</text>
        <dbReference type="Rhea" id="RHEA:22712"/>
        <dbReference type="ChEBI" id="CHEBI:15378"/>
        <dbReference type="ChEBI" id="CHEBI:33019"/>
        <dbReference type="ChEBI" id="CHEBI:37565"/>
        <dbReference type="ChEBI" id="CHEBI:58502"/>
        <dbReference type="ChEBI" id="CHEBI:60487"/>
        <dbReference type="EC" id="2.7.7.62"/>
    </reaction>
</comment>
<comment type="caution">
    <text evidence="15">The sequence shown here is derived from an EMBL/GenBank/DDBJ whole genome shotgun (WGS) entry which is preliminary data.</text>
</comment>
<evidence type="ECO:0000256" key="3">
    <source>
        <dbReference type="ARBA" id="ARBA00001522"/>
    </source>
</evidence>
<organism evidence="15 16">
    <name type="scientific">Chitiniphilus shinanonensis</name>
    <dbReference type="NCBI Taxonomy" id="553088"/>
    <lineage>
        <taxon>Bacteria</taxon>
        <taxon>Pseudomonadati</taxon>
        <taxon>Pseudomonadota</taxon>
        <taxon>Betaproteobacteria</taxon>
        <taxon>Neisseriales</taxon>
        <taxon>Chitinibacteraceae</taxon>
        <taxon>Chitiniphilus</taxon>
    </lineage>
</organism>
<evidence type="ECO:0000256" key="4">
    <source>
        <dbReference type="ARBA" id="ARBA00003889"/>
    </source>
</evidence>
<keyword evidence="12 14" id="KW-0067">ATP-binding</keyword>
<keyword evidence="16" id="KW-1185">Reference proteome</keyword>
<dbReference type="EMBL" id="BSOZ01000061">
    <property type="protein sequence ID" value="GLS05722.1"/>
    <property type="molecule type" value="Genomic_DNA"/>
</dbReference>
<evidence type="ECO:0000256" key="11">
    <source>
        <dbReference type="ARBA" id="ARBA00022777"/>
    </source>
</evidence>
<evidence type="ECO:0000256" key="1">
    <source>
        <dbReference type="ARBA" id="ARBA00000312"/>
    </source>
</evidence>
<evidence type="ECO:0000313" key="15">
    <source>
        <dbReference type="EMBL" id="GLS05722.1"/>
    </source>
</evidence>
<keyword evidence="11 14" id="KW-0418">Kinase</keyword>
<protein>
    <recommendedName>
        <fullName evidence="14">Bifunctional adenosylcobalamin biosynthesis protein</fullName>
        <ecNumber evidence="14">2.7.1.156</ecNumber>
        <ecNumber evidence="14">2.7.7.62</ecNumber>
    </recommendedName>
</protein>
<keyword evidence="9 14" id="KW-0808">Transferase</keyword>
<evidence type="ECO:0000256" key="12">
    <source>
        <dbReference type="ARBA" id="ARBA00022840"/>
    </source>
</evidence>
<evidence type="ECO:0000256" key="8">
    <source>
        <dbReference type="ARBA" id="ARBA00022573"/>
    </source>
</evidence>
<dbReference type="Proteomes" id="UP001156836">
    <property type="component" value="Unassembled WGS sequence"/>
</dbReference>
<comment type="similarity">
    <text evidence="7 14">Belongs to the CobU/CobP family.</text>
</comment>
<dbReference type="PANTHER" id="PTHR34848">
    <property type="match status" value="1"/>
</dbReference>
<proteinExistence type="inferred from homology"/>
<keyword evidence="10 14" id="KW-0547">Nucleotide-binding</keyword>